<feature type="region of interest" description="Disordered" evidence="1">
    <location>
        <begin position="1194"/>
        <end position="1255"/>
    </location>
</feature>
<feature type="compositionally biased region" description="Low complexity" evidence="1">
    <location>
        <begin position="586"/>
        <end position="601"/>
    </location>
</feature>
<feature type="region of interest" description="Disordered" evidence="1">
    <location>
        <begin position="581"/>
        <end position="611"/>
    </location>
</feature>
<feature type="region of interest" description="Disordered" evidence="1">
    <location>
        <begin position="980"/>
        <end position="999"/>
    </location>
</feature>
<dbReference type="InterPro" id="IPR024845">
    <property type="entry name" value="NHS-like"/>
</dbReference>
<feature type="region of interest" description="Disordered" evidence="1">
    <location>
        <begin position="807"/>
        <end position="827"/>
    </location>
</feature>
<feature type="compositionally biased region" description="Polar residues" evidence="1">
    <location>
        <begin position="1202"/>
        <end position="1233"/>
    </location>
</feature>
<feature type="region of interest" description="Disordered" evidence="1">
    <location>
        <begin position="1057"/>
        <end position="1078"/>
    </location>
</feature>
<organism evidence="2 3">
    <name type="scientific">Pleurodeles waltl</name>
    <name type="common">Iberian ribbed newt</name>
    <dbReference type="NCBI Taxonomy" id="8319"/>
    <lineage>
        <taxon>Eukaryota</taxon>
        <taxon>Metazoa</taxon>
        <taxon>Chordata</taxon>
        <taxon>Craniata</taxon>
        <taxon>Vertebrata</taxon>
        <taxon>Euteleostomi</taxon>
        <taxon>Amphibia</taxon>
        <taxon>Batrachia</taxon>
        <taxon>Caudata</taxon>
        <taxon>Salamandroidea</taxon>
        <taxon>Salamandridae</taxon>
        <taxon>Pleurodelinae</taxon>
        <taxon>Pleurodeles</taxon>
    </lineage>
</organism>
<feature type="compositionally biased region" description="Polar residues" evidence="1">
    <location>
        <begin position="766"/>
        <end position="779"/>
    </location>
</feature>
<dbReference type="EMBL" id="JANPWB010000014">
    <property type="protein sequence ID" value="KAJ1101523.1"/>
    <property type="molecule type" value="Genomic_DNA"/>
</dbReference>
<feature type="compositionally biased region" description="Polar residues" evidence="1">
    <location>
        <begin position="339"/>
        <end position="363"/>
    </location>
</feature>
<feature type="region of interest" description="Disordered" evidence="1">
    <location>
        <begin position="339"/>
        <end position="365"/>
    </location>
</feature>
<protein>
    <recommendedName>
        <fullName evidence="4">NHS-like protein 2</fullName>
    </recommendedName>
</protein>
<feature type="region of interest" description="Disordered" evidence="1">
    <location>
        <begin position="849"/>
        <end position="874"/>
    </location>
</feature>
<proteinExistence type="predicted"/>
<dbReference type="PANTHER" id="PTHR23039:SF2">
    <property type="entry name" value="NHS-LIKE PROTEIN 2"/>
    <property type="match status" value="1"/>
</dbReference>
<comment type="caution">
    <text evidence="2">The sequence shown here is derived from an EMBL/GenBank/DDBJ whole genome shotgun (WGS) entry which is preliminary data.</text>
</comment>
<dbReference type="Proteomes" id="UP001066276">
    <property type="component" value="Chromosome 10"/>
</dbReference>
<gene>
    <name evidence="2" type="ORF">NDU88_006590</name>
</gene>
<evidence type="ECO:0000313" key="2">
    <source>
        <dbReference type="EMBL" id="KAJ1101523.1"/>
    </source>
</evidence>
<keyword evidence="3" id="KW-1185">Reference proteome</keyword>
<feature type="compositionally biased region" description="Polar residues" evidence="1">
    <location>
        <begin position="988"/>
        <end position="999"/>
    </location>
</feature>
<reference evidence="2" key="1">
    <citation type="journal article" date="2022" name="bioRxiv">
        <title>Sequencing and chromosome-scale assembly of the giantPleurodeles waltlgenome.</title>
        <authorList>
            <person name="Brown T."/>
            <person name="Elewa A."/>
            <person name="Iarovenko S."/>
            <person name="Subramanian E."/>
            <person name="Araus A.J."/>
            <person name="Petzold A."/>
            <person name="Susuki M."/>
            <person name="Suzuki K.-i.T."/>
            <person name="Hayashi T."/>
            <person name="Toyoda A."/>
            <person name="Oliveira C."/>
            <person name="Osipova E."/>
            <person name="Leigh N.D."/>
            <person name="Simon A."/>
            <person name="Yun M.H."/>
        </authorList>
    </citation>
    <scope>NUCLEOTIDE SEQUENCE</scope>
    <source>
        <strain evidence="2">20211129_DDA</strain>
        <tissue evidence="2">Liver</tissue>
    </source>
</reference>
<feature type="compositionally biased region" description="Polar residues" evidence="1">
    <location>
        <begin position="1066"/>
        <end position="1078"/>
    </location>
</feature>
<evidence type="ECO:0000256" key="1">
    <source>
        <dbReference type="SAM" id="MobiDB-lite"/>
    </source>
</evidence>
<dbReference type="PANTHER" id="PTHR23039">
    <property type="entry name" value="NANCE-HORAN SYNDROME PROTEIN"/>
    <property type="match status" value="1"/>
</dbReference>
<dbReference type="Pfam" id="PF15273">
    <property type="entry name" value="NHS"/>
    <property type="match status" value="2"/>
</dbReference>
<accession>A0AAV7MHV6</accession>
<feature type="region of interest" description="Disordered" evidence="1">
    <location>
        <begin position="732"/>
        <end position="779"/>
    </location>
</feature>
<dbReference type="GO" id="GO:0030154">
    <property type="term" value="P:cell differentiation"/>
    <property type="evidence" value="ECO:0007669"/>
    <property type="project" value="TreeGrafter"/>
</dbReference>
<sequence>MKDYIMSWHRLMQDYIMSWHRLMQDYIMSWYRLMKDYIMSWYRLMKDYIMSWYCLMKDYIMSWYRLMQDYIMSWYRLMKDYITSWHRLMKDYIMSWYRLMKDYIMSWYRLMKVYIRIHMECVRDASHIKLHSKACQQFPSGANLDQESKKAVHSKVSWQQPVNVFLSSNRLPCVEELHQEAQLNLQSLMQDEYEERYLDTPLTSQTFRYSEHSPAPELTPDTTPKHSAKRLEFVYLPDTRRVSEDETTTVGVRPRESCFSLPATPDKQVTWSKAFPLPTLEERKWHQSNSIQTNVVPINVSGELFDKHASSRHSLFNTETAVNPKSTLRRRRTIIGIPTLSQQDQGNSNAVTPTNNPASSAEAHSTPIKSEAAHARHPVVHAVAPQPLPHPLRKTHSDLGRIVQSHTCPSLARMDSAAMMYANPACNGSRDAAFPPPWQEDSFSYMSPSNPPVTPNNQVMDNVKCSAECNSKASLNLTSPASGEGRDSFFMPIKEPEKNNGSGLFTCSAPVSPMVTSPRPEDSKLTFLPSHQEEEDLSVLRADENACTYRERSLSMPTDSGSLSSVDIVFSDNRRGSGNYALSYPSGSSEESTSTENISIGAEQEDLDKRCSSRNISLKKAKKKPSPPTRSVSLIKDGNVQKTGTGVMLSKEQRPKSLCISFDNQDGAFAPSDSQDNGALPVVKDAENMHLTHHWYLSDWKAGDPYRSLSGSSTATGTTVIECIKTRGSSESLTSLSISRATTPSQLSAEPESKISSPGRPPALMSPSSGYSSQSETPTPTIPASMILGHSPYQTCKVRPLVPERKSSLPAASPIEKSPKSRLPFELPITPPTHLDLSSLRMPAKGKTRVSRHYSDSTFGIKIGPPKTSPVQPVMPMVTQSDLRSVRLRSVSKSEPEDNIDGIDIPEEQPEEVFHLPEKKVKPPVAEKPPMCKRPQNLTQKTHSMSQESLTASPTFPQNIDTGSKEKTLHHDIYTVIRKPKHKKNQEAKNQTAVSPSGEVQESFFTRVPTGMRDSQRCGEEKQARIKYIPERIIVQSMGDQEKKKVKIPPPIPKKPSVVYIPTTSPPTNQAASTTEQRLTPSPIITVEKDTVCFPEISNFPLPDVTGNCAESSNAGMHNCDASSENSPNFNASENLPSCNFSGSSTDVNAETSHVIQKTADSIVEDDDDVFVASRTTEDLFTVIHRSKRKLLGWKEPGDTFGNRSSSHSPVKNTPVSPTNESPSAAGSMVKSSSKNEDFKALLQRKGSKTSLGARTSAAELLKSTNPLARRVMNEFAQDIENNNSGKTQP</sequence>
<name>A0AAV7MHV6_PLEWA</name>
<evidence type="ECO:0000313" key="3">
    <source>
        <dbReference type="Proteomes" id="UP001066276"/>
    </source>
</evidence>
<evidence type="ECO:0008006" key="4">
    <source>
        <dbReference type="Google" id="ProtNLM"/>
    </source>
</evidence>